<dbReference type="PANTHER" id="PTHR48261">
    <property type="entry name" value="ACETYLGLUCOSAMINYLTRANSFERASE"/>
    <property type="match status" value="1"/>
</dbReference>
<dbReference type="PANTHER" id="PTHR48261:SF2">
    <property type="entry name" value="ACETYLGLUCOSAMINYLTRANSFERASE"/>
    <property type="match status" value="1"/>
</dbReference>
<evidence type="ECO:0000256" key="3">
    <source>
        <dbReference type="ARBA" id="ARBA00023136"/>
    </source>
</evidence>
<feature type="region of interest" description="Disordered" evidence="5">
    <location>
        <begin position="1"/>
        <end position="28"/>
    </location>
</feature>
<name>A0AAD2G9F9_9STRA</name>
<dbReference type="Pfam" id="PF09258">
    <property type="entry name" value="Glyco_transf_64"/>
    <property type="match status" value="1"/>
</dbReference>
<dbReference type="Proteomes" id="UP001295423">
    <property type="component" value="Unassembled WGS sequence"/>
</dbReference>
<evidence type="ECO:0000256" key="2">
    <source>
        <dbReference type="ARBA" id="ARBA00022679"/>
    </source>
</evidence>
<protein>
    <recommendedName>
        <fullName evidence="7">Glycosyl transferase 64 domain-containing protein</fullName>
    </recommendedName>
</protein>
<dbReference type="InterPro" id="IPR015338">
    <property type="entry name" value="GT64_dom"/>
</dbReference>
<evidence type="ECO:0000313" key="8">
    <source>
        <dbReference type="EMBL" id="CAJ1966811.1"/>
    </source>
</evidence>
<keyword evidence="3 6" id="KW-0472">Membrane</keyword>
<feature type="compositionally biased region" description="Basic and acidic residues" evidence="5">
    <location>
        <begin position="1"/>
        <end position="13"/>
    </location>
</feature>
<reference evidence="8" key="1">
    <citation type="submission" date="2023-08" db="EMBL/GenBank/DDBJ databases">
        <authorList>
            <person name="Audoor S."/>
            <person name="Bilcke G."/>
        </authorList>
    </citation>
    <scope>NUCLEOTIDE SEQUENCE</scope>
</reference>
<keyword evidence="2" id="KW-0808">Transferase</keyword>
<evidence type="ECO:0000256" key="4">
    <source>
        <dbReference type="ARBA" id="ARBA00023157"/>
    </source>
</evidence>
<dbReference type="SUPFAM" id="SSF53448">
    <property type="entry name" value="Nucleotide-diphospho-sugar transferases"/>
    <property type="match status" value="1"/>
</dbReference>
<evidence type="ECO:0000256" key="5">
    <source>
        <dbReference type="SAM" id="MobiDB-lite"/>
    </source>
</evidence>
<comment type="caution">
    <text evidence="8">The sequence shown here is derived from an EMBL/GenBank/DDBJ whole genome shotgun (WGS) entry which is preliminary data.</text>
</comment>
<organism evidence="8 9">
    <name type="scientific">Cylindrotheca closterium</name>
    <dbReference type="NCBI Taxonomy" id="2856"/>
    <lineage>
        <taxon>Eukaryota</taxon>
        <taxon>Sar</taxon>
        <taxon>Stramenopiles</taxon>
        <taxon>Ochrophyta</taxon>
        <taxon>Bacillariophyta</taxon>
        <taxon>Bacillariophyceae</taxon>
        <taxon>Bacillariophycidae</taxon>
        <taxon>Bacillariales</taxon>
        <taxon>Bacillariaceae</taxon>
        <taxon>Cylindrotheca</taxon>
    </lineage>
</organism>
<dbReference type="EMBL" id="CAKOGP040002313">
    <property type="protein sequence ID" value="CAJ1966811.1"/>
    <property type="molecule type" value="Genomic_DNA"/>
</dbReference>
<dbReference type="GO" id="GO:0016020">
    <property type="term" value="C:membrane"/>
    <property type="evidence" value="ECO:0007669"/>
    <property type="project" value="UniProtKB-SubCell"/>
</dbReference>
<dbReference type="GO" id="GO:0016757">
    <property type="term" value="F:glycosyltransferase activity"/>
    <property type="evidence" value="ECO:0007669"/>
    <property type="project" value="InterPro"/>
</dbReference>
<keyword evidence="4" id="KW-1015">Disulfide bond</keyword>
<evidence type="ECO:0000313" key="9">
    <source>
        <dbReference type="Proteomes" id="UP001295423"/>
    </source>
</evidence>
<dbReference type="InterPro" id="IPR004263">
    <property type="entry name" value="Exostosin"/>
</dbReference>
<keyword evidence="6" id="KW-1133">Transmembrane helix</keyword>
<dbReference type="Gene3D" id="3.90.550.10">
    <property type="entry name" value="Spore Coat Polysaccharide Biosynthesis Protein SpsA, Chain A"/>
    <property type="match status" value="1"/>
</dbReference>
<accession>A0AAD2G9F9</accession>
<feature type="transmembrane region" description="Helical" evidence="6">
    <location>
        <begin position="54"/>
        <end position="77"/>
    </location>
</feature>
<evidence type="ECO:0000256" key="6">
    <source>
        <dbReference type="SAM" id="Phobius"/>
    </source>
</evidence>
<dbReference type="AlphaFoldDB" id="A0AAD2G9F9"/>
<keyword evidence="9" id="KW-1185">Reference proteome</keyword>
<comment type="subcellular location">
    <subcellularLocation>
        <location evidence="1">Membrane</location>
    </subcellularLocation>
</comment>
<sequence length="392" mass="44677">MDTKRRRSNEKTAENNTQKQRTSYEKASATRSPANLLYVRLQNQWSLLSNSTRLVLSILCITIVIQVTISLFDLAFFQLGDGTHSQLKSGEYFAVAINTYKRPDRLRNAVQHYADTCGKKAGVGQVFIIWAEQGATVPAASSFFDSNLRDSEPAVENRAYVKVLQKEKDSLNSRFEPIEELKHDAVFMVDDDIRVDCPSLTNGFHAWRKHPFSMVGYYPRLASPPMNDATSASLIYHTWPIVYLRHKFNFILTKASFLHAEYLDLYSGKDFPQEVRDHVDKHKNCEDIAMSMLVANYTKYTNGKPIYPIYVEGNVEDTGLFGGISTGSGHMVTRSDCLTTLTEIFLQKGWESPLAYEIPLSDYSWVHHAPGFKWQSKPSNFFEWISFANMLT</sequence>
<proteinExistence type="predicted"/>
<dbReference type="InterPro" id="IPR029044">
    <property type="entry name" value="Nucleotide-diphossugar_trans"/>
</dbReference>
<evidence type="ECO:0000259" key="7">
    <source>
        <dbReference type="Pfam" id="PF09258"/>
    </source>
</evidence>
<keyword evidence="6" id="KW-0812">Transmembrane</keyword>
<feature type="domain" description="Glycosyl transferase 64" evidence="7">
    <location>
        <begin position="93"/>
        <end position="346"/>
    </location>
</feature>
<gene>
    <name evidence="8" type="ORF">CYCCA115_LOCUS22394</name>
</gene>
<evidence type="ECO:0000256" key="1">
    <source>
        <dbReference type="ARBA" id="ARBA00004370"/>
    </source>
</evidence>